<dbReference type="PROSITE" id="PS51360">
    <property type="entry name" value="PLUS3"/>
    <property type="match status" value="1"/>
</dbReference>
<feature type="compositionally biased region" description="Basic and acidic residues" evidence="5">
    <location>
        <begin position="128"/>
        <end position="140"/>
    </location>
</feature>
<dbReference type="FunCoup" id="A0A286UFF6">
    <property type="interactions" value="651"/>
</dbReference>
<gene>
    <name evidence="7" type="ORF">PNOK_0674500</name>
</gene>
<dbReference type="SUPFAM" id="SSF159042">
    <property type="entry name" value="Plus3-like"/>
    <property type="match status" value="1"/>
</dbReference>
<dbReference type="Proteomes" id="UP000217199">
    <property type="component" value="Unassembled WGS sequence"/>
</dbReference>
<feature type="compositionally biased region" description="Basic and acidic residues" evidence="5">
    <location>
        <begin position="62"/>
        <end position="74"/>
    </location>
</feature>
<keyword evidence="3" id="KW-0804">Transcription</keyword>
<dbReference type="SMART" id="SM00719">
    <property type="entry name" value="Plus3"/>
    <property type="match status" value="1"/>
</dbReference>
<organism evidence="7 8">
    <name type="scientific">Pyrrhoderma noxium</name>
    <dbReference type="NCBI Taxonomy" id="2282107"/>
    <lineage>
        <taxon>Eukaryota</taxon>
        <taxon>Fungi</taxon>
        <taxon>Dikarya</taxon>
        <taxon>Basidiomycota</taxon>
        <taxon>Agaricomycotina</taxon>
        <taxon>Agaricomycetes</taxon>
        <taxon>Hymenochaetales</taxon>
        <taxon>Hymenochaetaceae</taxon>
        <taxon>Pyrrhoderma</taxon>
    </lineage>
</organism>
<proteinExistence type="predicted"/>
<sequence length="523" mass="59461">MSDSEGDFSDELLELAGASEKKRKKTSSKSVSKRRKAEIKRSDSERELESEDDDANPYPLEGKYKDEGDRIRLMSMPEIEREVILATRMDEIQKFQDKRNLEALYRAQRGDSENVAKAAKRSHQARGVTKEKTRKLDELKAKRKAKSEKQRAESPKRERSASPTDMEMSSEDEEDGQISKQEQEEERELRLLNKSKAEDEEITMEIMKQAQLSRDLLLKYSKNPWFEDYSKGAWVRYLIGSNNSGNVYRLCEIISVSVNSKKPYKVDNEHYDTYIELRFGKAARVWPMDRVSNSPFTEDEWKKLKSTCEIEKVKLPAKKDLEKKIQQYTKLPSQALTEADVSTMIARTSELNRNSSLPRSAIAKAALERSNLVQKRTLAQRRRDFREVAEIDAQLATLDSVTASQVRSEKEDILAKVNERNRAANREAVRRAEVAEAERKRKMWKEKRAAAVSAAASGESRPNTPGPKSEIKGATPNPEGTLTPGGASDKRSVSPLPTSRGPYGKRTFESIVASKIEIDLGDF</sequence>
<dbReference type="PANTHER" id="PTHR13115">
    <property type="entry name" value="RNA POLYMERASE-ASSOCIATED PROTEIN RTF1 HOMOLOG"/>
    <property type="match status" value="1"/>
</dbReference>
<dbReference type="GO" id="GO:0016593">
    <property type="term" value="C:Cdc73/Paf1 complex"/>
    <property type="evidence" value="ECO:0007669"/>
    <property type="project" value="TreeGrafter"/>
</dbReference>
<feature type="compositionally biased region" description="Basic residues" evidence="5">
    <location>
        <begin position="21"/>
        <end position="38"/>
    </location>
</feature>
<name>A0A286UFF6_9AGAM</name>
<evidence type="ECO:0000256" key="5">
    <source>
        <dbReference type="SAM" id="MobiDB-lite"/>
    </source>
</evidence>
<evidence type="ECO:0000313" key="8">
    <source>
        <dbReference type="Proteomes" id="UP000217199"/>
    </source>
</evidence>
<feature type="domain" description="Plus3" evidence="6">
    <location>
        <begin position="201"/>
        <end position="333"/>
    </location>
</feature>
<dbReference type="Pfam" id="PF03126">
    <property type="entry name" value="Plus-3"/>
    <property type="match status" value="1"/>
</dbReference>
<dbReference type="EMBL" id="NBII01000006">
    <property type="protein sequence ID" value="PAV18259.1"/>
    <property type="molecule type" value="Genomic_DNA"/>
</dbReference>
<dbReference type="PANTHER" id="PTHR13115:SF8">
    <property type="entry name" value="RNA POLYMERASE-ASSOCIATED PROTEIN RTF1 HOMOLOG"/>
    <property type="match status" value="1"/>
</dbReference>
<dbReference type="GO" id="GO:0003677">
    <property type="term" value="F:DNA binding"/>
    <property type="evidence" value="ECO:0007669"/>
    <property type="project" value="InterPro"/>
</dbReference>
<feature type="region of interest" description="Disordered" evidence="5">
    <location>
        <begin position="448"/>
        <end position="508"/>
    </location>
</feature>
<dbReference type="Gene3D" id="3.90.70.200">
    <property type="entry name" value="Plus-3 domain"/>
    <property type="match status" value="1"/>
</dbReference>
<dbReference type="GO" id="GO:1990269">
    <property type="term" value="F:RNA polymerase II C-terminal domain phosphoserine binding"/>
    <property type="evidence" value="ECO:0007669"/>
    <property type="project" value="TreeGrafter"/>
</dbReference>
<dbReference type="InterPro" id="IPR004343">
    <property type="entry name" value="Plus-3_dom"/>
</dbReference>
<keyword evidence="2" id="KW-0805">Transcription regulation</keyword>
<evidence type="ECO:0000256" key="2">
    <source>
        <dbReference type="ARBA" id="ARBA00023015"/>
    </source>
</evidence>
<comment type="subcellular location">
    <subcellularLocation>
        <location evidence="1">Nucleus</location>
    </subcellularLocation>
</comment>
<feature type="compositionally biased region" description="Acidic residues" evidence="5">
    <location>
        <begin position="1"/>
        <end position="13"/>
    </location>
</feature>
<evidence type="ECO:0000256" key="1">
    <source>
        <dbReference type="ARBA" id="ARBA00004123"/>
    </source>
</evidence>
<reference evidence="7 8" key="1">
    <citation type="journal article" date="2017" name="Mol. Ecol.">
        <title>Comparative and population genomic landscape of Phellinus noxius: A hypervariable fungus causing root rot in trees.</title>
        <authorList>
            <person name="Chung C.L."/>
            <person name="Lee T.J."/>
            <person name="Akiba M."/>
            <person name="Lee H.H."/>
            <person name="Kuo T.H."/>
            <person name="Liu D."/>
            <person name="Ke H.M."/>
            <person name="Yokoi T."/>
            <person name="Roa M.B."/>
            <person name="Lu M.J."/>
            <person name="Chang Y.Y."/>
            <person name="Ann P.J."/>
            <person name="Tsai J.N."/>
            <person name="Chen C.Y."/>
            <person name="Tzean S.S."/>
            <person name="Ota Y."/>
            <person name="Hattori T."/>
            <person name="Sahashi N."/>
            <person name="Liou R.F."/>
            <person name="Kikuchi T."/>
            <person name="Tsai I.J."/>
        </authorList>
    </citation>
    <scope>NUCLEOTIDE SEQUENCE [LARGE SCALE GENOMIC DNA]</scope>
    <source>
        <strain evidence="7 8">FFPRI411160</strain>
    </source>
</reference>
<protein>
    <submittedName>
        <fullName evidence="7">Plus-3-domain-containing</fullName>
    </submittedName>
</protein>
<dbReference type="InterPro" id="IPR036128">
    <property type="entry name" value="Plus3-like_sf"/>
</dbReference>
<keyword evidence="4" id="KW-0539">Nucleus</keyword>
<evidence type="ECO:0000256" key="4">
    <source>
        <dbReference type="ARBA" id="ARBA00023242"/>
    </source>
</evidence>
<dbReference type="InParanoid" id="A0A286UFF6"/>
<feature type="region of interest" description="Disordered" evidence="5">
    <location>
        <begin position="1"/>
        <end position="74"/>
    </location>
</feature>
<dbReference type="AlphaFoldDB" id="A0A286UFF6"/>
<keyword evidence="8" id="KW-1185">Reference proteome</keyword>
<dbReference type="OrthoDB" id="166375at2759"/>
<accession>A0A286UFF6</accession>
<feature type="compositionally biased region" description="Basic and acidic residues" evidence="5">
    <location>
        <begin position="147"/>
        <end position="160"/>
    </location>
</feature>
<evidence type="ECO:0000256" key="3">
    <source>
        <dbReference type="ARBA" id="ARBA00023163"/>
    </source>
</evidence>
<feature type="region of interest" description="Disordered" evidence="5">
    <location>
        <begin position="106"/>
        <end position="194"/>
    </location>
</feature>
<evidence type="ECO:0000313" key="7">
    <source>
        <dbReference type="EMBL" id="PAV18259.1"/>
    </source>
</evidence>
<evidence type="ECO:0000259" key="6">
    <source>
        <dbReference type="PROSITE" id="PS51360"/>
    </source>
</evidence>
<dbReference type="STRING" id="2282107.A0A286UFF6"/>
<comment type="caution">
    <text evidence="7">The sequence shown here is derived from an EMBL/GenBank/DDBJ whole genome shotgun (WGS) entry which is preliminary data.</text>
</comment>